<dbReference type="EMBL" id="CAJVRM010000130">
    <property type="protein sequence ID" value="CAG8975255.1"/>
    <property type="molecule type" value="Genomic_DNA"/>
</dbReference>
<keyword evidence="3 6" id="KW-0812">Transmembrane</keyword>
<evidence type="ECO:0000259" key="7">
    <source>
        <dbReference type="PROSITE" id="PS50850"/>
    </source>
</evidence>
<feature type="transmembrane region" description="Helical" evidence="6">
    <location>
        <begin position="116"/>
        <end position="137"/>
    </location>
</feature>
<evidence type="ECO:0000256" key="5">
    <source>
        <dbReference type="ARBA" id="ARBA00023136"/>
    </source>
</evidence>
<feature type="transmembrane region" description="Helical" evidence="6">
    <location>
        <begin position="143"/>
        <end position="165"/>
    </location>
</feature>
<evidence type="ECO:0000256" key="6">
    <source>
        <dbReference type="SAM" id="Phobius"/>
    </source>
</evidence>
<organism evidence="8 9">
    <name type="scientific">Hymenoscyphus albidus</name>
    <dbReference type="NCBI Taxonomy" id="595503"/>
    <lineage>
        <taxon>Eukaryota</taxon>
        <taxon>Fungi</taxon>
        <taxon>Dikarya</taxon>
        <taxon>Ascomycota</taxon>
        <taxon>Pezizomycotina</taxon>
        <taxon>Leotiomycetes</taxon>
        <taxon>Helotiales</taxon>
        <taxon>Helotiaceae</taxon>
        <taxon>Hymenoscyphus</taxon>
    </lineage>
</organism>
<accession>A0A9N9Q0Q9</accession>
<dbReference type="InterPro" id="IPR020846">
    <property type="entry name" value="MFS_dom"/>
</dbReference>
<keyword evidence="9" id="KW-1185">Reference proteome</keyword>
<dbReference type="Gene3D" id="1.20.1720.10">
    <property type="entry name" value="Multidrug resistance protein D"/>
    <property type="match status" value="1"/>
</dbReference>
<keyword evidence="5 6" id="KW-0472">Membrane</keyword>
<sequence>MFLTLLDTTIIVTAIPRITTDFGSLADVGWYGSAYLIASCALQPLTGKIYSQFSLKYNFLAFLFLFEIGSAVCGAALSSKMLVIGRAVAGLGGSGLRNGALSIITECVPLSKRPPYFGVMMDLSLCGAAVGPLLGGVFTKYNSWRWCFYINLPIGAAAATLLLAIRIPDAKAKKPMSVISALSTLDLVGFFLFAPCAIMFLMALECGGSKYAWSSGTIIGLFCGVGSIFLVFLGWEHRLGDEAMIPFSMVRRRAVWSSCLVIWFFFGGMMVYSYYLPIYFQAVKGTSPLASGVDILPLILSQMVAAVLSGGLVKKIGYYLPFSIASSILMAIFAGLITTFSVDTSTGQWIGYQIIGGFGQGLAMQMASYPQESPNICLEEHNAVALALIVFMQNLGGAVFLALAQTIFTTDLRSGLARFAPTVDVGMVEAAGATGFRALVDSVEVVGVLEAYNLAVTRNFFLAVVCAGVILFCCWGMGWVRIEKSEESDAGEITRK</sequence>
<dbReference type="PROSITE" id="PS50850">
    <property type="entry name" value="MFS"/>
    <property type="match status" value="1"/>
</dbReference>
<dbReference type="CDD" id="cd17502">
    <property type="entry name" value="MFS_Azr1_MDR_like"/>
    <property type="match status" value="1"/>
</dbReference>
<feature type="transmembrane region" description="Helical" evidence="6">
    <location>
        <begin position="320"/>
        <end position="342"/>
    </location>
</feature>
<evidence type="ECO:0000256" key="2">
    <source>
        <dbReference type="ARBA" id="ARBA00007520"/>
    </source>
</evidence>
<gene>
    <name evidence="8" type="ORF">HYALB_00007955</name>
</gene>
<evidence type="ECO:0000313" key="8">
    <source>
        <dbReference type="EMBL" id="CAG8975255.1"/>
    </source>
</evidence>
<dbReference type="AlphaFoldDB" id="A0A9N9Q0Q9"/>
<comment type="subcellular location">
    <subcellularLocation>
        <location evidence="1">Membrane</location>
        <topology evidence="1">Multi-pass membrane protein</topology>
    </subcellularLocation>
</comment>
<comment type="similarity">
    <text evidence="2">Belongs to the major facilitator superfamily. TCR/Tet family.</text>
</comment>
<dbReference type="Pfam" id="PF07690">
    <property type="entry name" value="MFS_1"/>
    <property type="match status" value="1"/>
</dbReference>
<dbReference type="Proteomes" id="UP000701801">
    <property type="component" value="Unassembled WGS sequence"/>
</dbReference>
<keyword evidence="4 6" id="KW-1133">Transmembrane helix</keyword>
<feature type="domain" description="Major facilitator superfamily (MFS) profile" evidence="7">
    <location>
        <begin position="1"/>
        <end position="459"/>
    </location>
</feature>
<evidence type="ECO:0000256" key="3">
    <source>
        <dbReference type="ARBA" id="ARBA00022692"/>
    </source>
</evidence>
<dbReference type="OrthoDB" id="10021397at2759"/>
<evidence type="ECO:0000313" key="9">
    <source>
        <dbReference type="Proteomes" id="UP000701801"/>
    </source>
</evidence>
<feature type="transmembrane region" description="Helical" evidence="6">
    <location>
        <begin position="295"/>
        <end position="313"/>
    </location>
</feature>
<dbReference type="PANTHER" id="PTHR23501">
    <property type="entry name" value="MAJOR FACILITATOR SUPERFAMILY"/>
    <property type="match status" value="1"/>
</dbReference>
<proteinExistence type="inferred from homology"/>
<dbReference type="PANTHER" id="PTHR23501:SF193">
    <property type="entry name" value="MULTIDRUG TRANSPORTER, PUTATIVE (AFU_ORTHOLOGUE AFUA_8G00940)-RELATED"/>
    <property type="match status" value="1"/>
</dbReference>
<dbReference type="Gene3D" id="1.20.1250.20">
    <property type="entry name" value="MFS general substrate transporter like domains"/>
    <property type="match status" value="1"/>
</dbReference>
<feature type="transmembrane region" description="Helical" evidence="6">
    <location>
        <begin position="460"/>
        <end position="480"/>
    </location>
</feature>
<dbReference type="GO" id="GO:0022857">
    <property type="term" value="F:transmembrane transporter activity"/>
    <property type="evidence" value="ECO:0007669"/>
    <property type="project" value="InterPro"/>
</dbReference>
<dbReference type="InterPro" id="IPR011701">
    <property type="entry name" value="MFS"/>
</dbReference>
<protein>
    <recommendedName>
        <fullName evidence="7">Major facilitator superfamily (MFS) profile domain-containing protein</fullName>
    </recommendedName>
</protein>
<feature type="transmembrane region" description="Helical" evidence="6">
    <location>
        <begin position="177"/>
        <end position="201"/>
    </location>
</feature>
<evidence type="ECO:0000256" key="1">
    <source>
        <dbReference type="ARBA" id="ARBA00004141"/>
    </source>
</evidence>
<feature type="transmembrane region" description="Helical" evidence="6">
    <location>
        <begin position="57"/>
        <end position="77"/>
    </location>
</feature>
<feature type="transmembrane region" description="Helical" evidence="6">
    <location>
        <begin position="213"/>
        <end position="233"/>
    </location>
</feature>
<feature type="transmembrane region" description="Helical" evidence="6">
    <location>
        <begin position="254"/>
        <end position="275"/>
    </location>
</feature>
<dbReference type="InterPro" id="IPR036259">
    <property type="entry name" value="MFS_trans_sf"/>
</dbReference>
<comment type="caution">
    <text evidence="8">The sequence shown here is derived from an EMBL/GenBank/DDBJ whole genome shotgun (WGS) entry which is preliminary data.</text>
</comment>
<reference evidence="8" key="1">
    <citation type="submission" date="2021-07" db="EMBL/GenBank/DDBJ databases">
        <authorList>
            <person name="Durling M."/>
        </authorList>
    </citation>
    <scope>NUCLEOTIDE SEQUENCE</scope>
</reference>
<dbReference type="GO" id="GO:0005886">
    <property type="term" value="C:plasma membrane"/>
    <property type="evidence" value="ECO:0007669"/>
    <property type="project" value="TreeGrafter"/>
</dbReference>
<dbReference type="FunFam" id="1.20.1250.20:FF:000196">
    <property type="entry name" value="MFS toxin efflux pump (AflT)"/>
    <property type="match status" value="1"/>
</dbReference>
<dbReference type="SUPFAM" id="SSF103473">
    <property type="entry name" value="MFS general substrate transporter"/>
    <property type="match status" value="2"/>
</dbReference>
<evidence type="ECO:0000256" key="4">
    <source>
        <dbReference type="ARBA" id="ARBA00022989"/>
    </source>
</evidence>
<name>A0A9N9Q0Q9_9HELO</name>
<feature type="transmembrane region" description="Helical" evidence="6">
    <location>
        <begin position="383"/>
        <end position="404"/>
    </location>
</feature>